<dbReference type="FunFam" id="3.60.20.40:FF:000001">
    <property type="entry name" value="Gamma-glutamyltranspeptidase 1"/>
    <property type="match status" value="1"/>
</dbReference>
<evidence type="ECO:0000256" key="4">
    <source>
        <dbReference type="SAM" id="Phobius"/>
    </source>
</evidence>
<accession>A0A9C6U7U3</accession>
<feature type="binding site" evidence="3">
    <location>
        <position position="482"/>
    </location>
    <ligand>
        <name>L-glutamate</name>
        <dbReference type="ChEBI" id="CHEBI:29985"/>
    </ligand>
</feature>
<dbReference type="KEGG" id="foc:113215971"/>
<evidence type="ECO:0000256" key="2">
    <source>
        <dbReference type="PIRSR" id="PIRSR600101-1"/>
    </source>
</evidence>
<gene>
    <name evidence="6" type="primary">LOC113215971</name>
</gene>
<dbReference type="Proteomes" id="UP000504606">
    <property type="component" value="Unplaced"/>
</dbReference>
<keyword evidence="1" id="KW-1199">Hemostasis impairing toxin</keyword>
<keyword evidence="5" id="KW-1185">Reference proteome</keyword>
<dbReference type="GO" id="GO:0005886">
    <property type="term" value="C:plasma membrane"/>
    <property type="evidence" value="ECO:0007669"/>
    <property type="project" value="TreeGrafter"/>
</dbReference>
<dbReference type="InterPro" id="IPR043138">
    <property type="entry name" value="GGT_lsub"/>
</dbReference>
<dbReference type="GO" id="GO:0006751">
    <property type="term" value="P:glutathione catabolic process"/>
    <property type="evidence" value="ECO:0007669"/>
    <property type="project" value="InterPro"/>
</dbReference>
<sequence length="581" mass="62659">MFHNWSRRTKWLVSILAASTIVVVIVLAVVLTKSDDHPRGHLGAIATDAAPCQEVGEKLLRLGGNAIEVTIGILICEGVSSSQSMGLGGGFMMTIYNRKTKESFVLNAREVAPAAADVNMFGKNEDQGSVFSGKAIAVPAELQGYKVAYEYAQKHGGKLAWAQLVEPTIKICEEGVPVIQYVENILKDKQAHVLQSPTLSELFVVNGTVKQKGDLVKRTQLAETLKVIAKEGADALHNGSLTEKFLADLKAFGSIVTAEDLKNYKPRVTNATIAKLPGGYTLIAPPPPGSGPLLAHFLMITAGMVKPPLQTADQYQRIIEAMKFVYAARSEFGDPVGDPDNANVYVKSAQLVNQTFVDEIRQKILSHDKQTSQDPKDYGATFDTVNPKGTAHVSVITEDFAVSVTSTVNTEWGCMMVSPSTGIILNSEMDDFSLPEAPSTYGVPPSPSNFIKPGKVPQSSMSPSVILDSNGDVRLVIGASGGPRITSAAGLVTLLHLYLGVDLDEAIKAKRIHHQLVPMRVKCEKGFRQDLIDEFRKFGHVYEELSTTASSVMAIAVNGNFYHPSADARREGVTALVERGD</sequence>
<feature type="binding site" evidence="3">
    <location>
        <position position="109"/>
    </location>
    <ligand>
        <name>L-glutamate</name>
        <dbReference type="ChEBI" id="CHEBI:29985"/>
    </ligand>
</feature>
<dbReference type="InterPro" id="IPR029055">
    <property type="entry name" value="Ntn_hydrolases_N"/>
</dbReference>
<proteinExistence type="predicted"/>
<dbReference type="AlphaFoldDB" id="A0A9C6U7U3"/>
<feature type="binding site" evidence="3">
    <location>
        <position position="431"/>
    </location>
    <ligand>
        <name>L-glutamate</name>
        <dbReference type="ChEBI" id="CHEBI:29985"/>
    </ligand>
</feature>
<dbReference type="Gene3D" id="3.60.20.40">
    <property type="match status" value="1"/>
</dbReference>
<dbReference type="PANTHER" id="PTHR11686">
    <property type="entry name" value="GAMMA GLUTAMYL TRANSPEPTIDASE"/>
    <property type="match status" value="1"/>
</dbReference>
<dbReference type="InterPro" id="IPR000101">
    <property type="entry name" value="GGT_peptidase"/>
</dbReference>
<feature type="binding site" evidence="3">
    <location>
        <begin position="407"/>
        <end position="409"/>
    </location>
    <ligand>
        <name>L-glutamate</name>
        <dbReference type="ChEBI" id="CHEBI:29985"/>
    </ligand>
</feature>
<dbReference type="InterPro" id="IPR043137">
    <property type="entry name" value="GGT_ssub_C"/>
</dbReference>
<dbReference type="Gene3D" id="1.10.246.130">
    <property type="match status" value="1"/>
</dbReference>
<protein>
    <submittedName>
        <fullName evidence="6">Scoloptoxin SSD14-like</fullName>
    </submittedName>
</protein>
<dbReference type="PANTHER" id="PTHR11686:SF72">
    <property type="entry name" value="GAMMA-GLUTAMYL TRANSPEPTIDASE, ISOFORM A"/>
    <property type="match status" value="1"/>
</dbReference>
<keyword evidence="4" id="KW-1133">Transmembrane helix</keyword>
<organism evidence="5 6">
    <name type="scientific">Frankliniella occidentalis</name>
    <name type="common">Western flower thrips</name>
    <name type="synonym">Euthrips occidentalis</name>
    <dbReference type="NCBI Taxonomy" id="133901"/>
    <lineage>
        <taxon>Eukaryota</taxon>
        <taxon>Metazoa</taxon>
        <taxon>Ecdysozoa</taxon>
        <taxon>Arthropoda</taxon>
        <taxon>Hexapoda</taxon>
        <taxon>Insecta</taxon>
        <taxon>Pterygota</taxon>
        <taxon>Neoptera</taxon>
        <taxon>Paraneoptera</taxon>
        <taxon>Thysanoptera</taxon>
        <taxon>Terebrantia</taxon>
        <taxon>Thripoidea</taxon>
        <taxon>Thripidae</taxon>
        <taxon>Frankliniella</taxon>
    </lineage>
</organism>
<name>A0A9C6U7U3_FRAOC</name>
<feature type="active site" description="Nucleophile" evidence="2">
    <location>
        <position position="390"/>
    </location>
</feature>
<evidence type="ECO:0000256" key="1">
    <source>
        <dbReference type="ARBA" id="ARBA00084097"/>
    </source>
</evidence>
<dbReference type="SUPFAM" id="SSF56235">
    <property type="entry name" value="N-terminal nucleophile aminohydrolases (Ntn hydrolases)"/>
    <property type="match status" value="1"/>
</dbReference>
<reference evidence="6" key="1">
    <citation type="submission" date="2025-08" db="UniProtKB">
        <authorList>
            <consortium name="RefSeq"/>
        </authorList>
    </citation>
    <scope>IDENTIFICATION</scope>
    <source>
        <tissue evidence="6">Whole organism</tissue>
    </source>
</reference>
<dbReference type="Pfam" id="PF01019">
    <property type="entry name" value="G_glu_transpept"/>
    <property type="match status" value="1"/>
</dbReference>
<evidence type="ECO:0000313" key="6">
    <source>
        <dbReference type="RefSeq" id="XP_052126936.1"/>
    </source>
</evidence>
<evidence type="ECO:0000256" key="3">
    <source>
        <dbReference type="PIRSR" id="PIRSR600101-2"/>
    </source>
</evidence>
<feature type="transmembrane region" description="Helical" evidence="4">
    <location>
        <begin position="12"/>
        <end position="31"/>
    </location>
</feature>
<keyword evidence="4" id="KW-0812">Transmembrane</keyword>
<dbReference type="RefSeq" id="XP_052126936.1">
    <property type="nucleotide sequence ID" value="XM_052270976.1"/>
</dbReference>
<keyword evidence="1" id="KW-0800">Toxin</keyword>
<dbReference type="OrthoDB" id="1081007at2759"/>
<keyword evidence="4" id="KW-0472">Membrane</keyword>
<dbReference type="GO" id="GO:0036374">
    <property type="term" value="F:glutathione hydrolase activity"/>
    <property type="evidence" value="ECO:0007669"/>
    <property type="project" value="InterPro"/>
</dbReference>
<dbReference type="PRINTS" id="PR01210">
    <property type="entry name" value="GGTRANSPTASE"/>
</dbReference>
<evidence type="ECO:0000313" key="5">
    <source>
        <dbReference type="Proteomes" id="UP000504606"/>
    </source>
</evidence>
<feature type="binding site" evidence="3">
    <location>
        <begin position="459"/>
        <end position="460"/>
    </location>
    <ligand>
        <name>L-glutamate</name>
        <dbReference type="ChEBI" id="CHEBI:29985"/>
    </ligand>
</feature>
<dbReference type="GeneID" id="113215971"/>
<keyword evidence="1" id="KW-1202">Platelet aggregation activating toxin</keyword>